<gene>
    <name evidence="1" type="ORF">SAMN05216268_116250</name>
</gene>
<proteinExistence type="predicted"/>
<dbReference type="AlphaFoldDB" id="A0A9X8N4Q6"/>
<evidence type="ECO:0000313" key="2">
    <source>
        <dbReference type="Proteomes" id="UP000184388"/>
    </source>
</evidence>
<organism evidence="1 2">
    <name type="scientific">Streptomyces yunnanensis</name>
    <dbReference type="NCBI Taxonomy" id="156453"/>
    <lineage>
        <taxon>Bacteria</taxon>
        <taxon>Bacillati</taxon>
        <taxon>Actinomycetota</taxon>
        <taxon>Actinomycetes</taxon>
        <taxon>Kitasatosporales</taxon>
        <taxon>Streptomycetaceae</taxon>
        <taxon>Streptomyces</taxon>
    </lineage>
</organism>
<name>A0A9X8N4Q6_9ACTN</name>
<reference evidence="2" key="1">
    <citation type="submission" date="2016-11" db="EMBL/GenBank/DDBJ databases">
        <authorList>
            <person name="Jaros S."/>
            <person name="Januszkiewicz K."/>
            <person name="Wedrychowicz H."/>
        </authorList>
    </citation>
    <scope>NUCLEOTIDE SEQUENCE [LARGE SCALE GENOMIC DNA]</scope>
    <source>
        <strain evidence="2">CGMCC 4.3555</strain>
    </source>
</reference>
<sequence length="39" mass="4847">MIKEWRHRRAVQRVTPGDGRELKRFRWWHLPFRALSICG</sequence>
<comment type="caution">
    <text evidence="1">The sequence shown here is derived from an EMBL/GenBank/DDBJ whole genome shotgun (WGS) entry which is preliminary data.</text>
</comment>
<dbReference type="Proteomes" id="UP000184388">
    <property type="component" value="Unassembled WGS sequence"/>
</dbReference>
<accession>A0A9X8N4Q6</accession>
<dbReference type="EMBL" id="FRBK01000016">
    <property type="protein sequence ID" value="SHM95585.1"/>
    <property type="molecule type" value="Genomic_DNA"/>
</dbReference>
<protein>
    <submittedName>
        <fullName evidence="1">Uncharacterized protein</fullName>
    </submittedName>
</protein>
<evidence type="ECO:0000313" key="1">
    <source>
        <dbReference type="EMBL" id="SHM95585.1"/>
    </source>
</evidence>